<proteinExistence type="predicted"/>
<reference evidence="3 4" key="1">
    <citation type="submission" date="2016-10" db="EMBL/GenBank/DDBJ databases">
        <authorList>
            <person name="de Groot N.N."/>
        </authorList>
    </citation>
    <scope>NUCLEOTIDE SEQUENCE [LARGE SCALE GENOMIC DNA]</scope>
    <source>
        <strain evidence="3 4">CGMCC 4.2026</strain>
    </source>
</reference>
<protein>
    <recommendedName>
        <fullName evidence="2">Protein-glutamine gamma-glutamyltransferase-like C-terminal domain-containing protein</fullName>
    </recommendedName>
</protein>
<feature type="transmembrane region" description="Helical" evidence="1">
    <location>
        <begin position="97"/>
        <end position="118"/>
    </location>
</feature>
<gene>
    <name evidence="3" type="ORF">SAMN05216267_1014151</name>
</gene>
<evidence type="ECO:0000259" key="2">
    <source>
        <dbReference type="Pfam" id="PF13559"/>
    </source>
</evidence>
<accession>A0A1H8L037</accession>
<evidence type="ECO:0000313" key="4">
    <source>
        <dbReference type="Proteomes" id="UP000181951"/>
    </source>
</evidence>
<feature type="domain" description="Protein-glutamine gamma-glutamyltransferase-like C-terminal" evidence="2">
    <location>
        <begin position="234"/>
        <end position="302"/>
    </location>
</feature>
<keyword evidence="1" id="KW-1133">Transmembrane helix</keyword>
<organism evidence="3 4">
    <name type="scientific">Actinacidiphila rubida</name>
    <dbReference type="NCBI Taxonomy" id="310780"/>
    <lineage>
        <taxon>Bacteria</taxon>
        <taxon>Bacillati</taxon>
        <taxon>Actinomycetota</taxon>
        <taxon>Actinomycetes</taxon>
        <taxon>Kitasatosporales</taxon>
        <taxon>Streptomycetaceae</taxon>
        <taxon>Actinacidiphila</taxon>
    </lineage>
</organism>
<keyword evidence="1" id="KW-0472">Membrane</keyword>
<name>A0A1H8L037_9ACTN</name>
<dbReference type="AlphaFoldDB" id="A0A1H8L037"/>
<evidence type="ECO:0000256" key="1">
    <source>
        <dbReference type="SAM" id="Phobius"/>
    </source>
</evidence>
<evidence type="ECO:0000313" key="3">
    <source>
        <dbReference type="EMBL" id="SEN98008.1"/>
    </source>
</evidence>
<feature type="transmembrane region" description="Helical" evidence="1">
    <location>
        <begin position="12"/>
        <end position="36"/>
    </location>
</feature>
<dbReference type="RefSeq" id="WP_079139055.1">
    <property type="nucleotide sequence ID" value="NZ_FODD01000014.1"/>
</dbReference>
<dbReference type="InterPro" id="IPR025403">
    <property type="entry name" value="TgpA-like_C"/>
</dbReference>
<sequence length="320" mass="33185">MGRERTAETRRPGAIGAAQAALTVLVAGGAALAALLLHPGAGLFGKGRGPLGGNPVLVFGLALAALLGGIALRSRYLEQVRSNRELGGTEQRLADSVSRLLLAAALAVPLLVLVLHRFGTGHGDEQARHVPVRLYRISPRPLPAPPPKHTGQVDQATHAWLLRVMLDVGISLLAVVVVLAGIVLWRHLTRFSDPDAPADQGPPDDEQSRLARAVDSGHRALMDGDDPRAAVIACYAAMEASLAGSGVARRASDSPQDLLERAVAGGLPAAPAAAELTALFREARYSTHPMDGGHRDRAAAALAEIADGLRVRAAAAVAAP</sequence>
<dbReference type="STRING" id="310780.SAMN05216267_1014151"/>
<feature type="transmembrane region" description="Helical" evidence="1">
    <location>
        <begin position="160"/>
        <end position="185"/>
    </location>
</feature>
<keyword evidence="1" id="KW-0812">Transmembrane</keyword>
<dbReference type="EMBL" id="FODD01000014">
    <property type="protein sequence ID" value="SEN98008.1"/>
    <property type="molecule type" value="Genomic_DNA"/>
</dbReference>
<keyword evidence="4" id="KW-1185">Reference proteome</keyword>
<dbReference type="OrthoDB" id="4571933at2"/>
<dbReference type="Proteomes" id="UP000181951">
    <property type="component" value="Unassembled WGS sequence"/>
</dbReference>
<dbReference type="Pfam" id="PF13559">
    <property type="entry name" value="DUF4129"/>
    <property type="match status" value="1"/>
</dbReference>
<feature type="transmembrane region" description="Helical" evidence="1">
    <location>
        <begin position="56"/>
        <end position="76"/>
    </location>
</feature>